<evidence type="ECO:0000313" key="2">
    <source>
        <dbReference type="EMBL" id="ETW77307.1"/>
    </source>
</evidence>
<accession>W4JUV7</accession>
<proteinExistence type="predicted"/>
<feature type="compositionally biased region" description="Low complexity" evidence="1">
    <location>
        <begin position="519"/>
        <end position="562"/>
    </location>
</feature>
<evidence type="ECO:0000256" key="1">
    <source>
        <dbReference type="SAM" id="MobiDB-lite"/>
    </source>
</evidence>
<feature type="compositionally biased region" description="Basic and acidic residues" evidence="1">
    <location>
        <begin position="38"/>
        <end position="55"/>
    </location>
</feature>
<feature type="compositionally biased region" description="Low complexity" evidence="1">
    <location>
        <begin position="500"/>
        <end position="511"/>
    </location>
</feature>
<feature type="compositionally biased region" description="Low complexity" evidence="1">
    <location>
        <begin position="156"/>
        <end position="167"/>
    </location>
</feature>
<reference evidence="2 3" key="1">
    <citation type="journal article" date="2012" name="New Phytol.">
        <title>Insight into trade-off between wood decay and parasitism from the genome of a fungal forest pathogen.</title>
        <authorList>
            <person name="Olson A."/>
            <person name="Aerts A."/>
            <person name="Asiegbu F."/>
            <person name="Belbahri L."/>
            <person name="Bouzid O."/>
            <person name="Broberg A."/>
            <person name="Canback B."/>
            <person name="Coutinho P.M."/>
            <person name="Cullen D."/>
            <person name="Dalman K."/>
            <person name="Deflorio G."/>
            <person name="van Diepen L.T."/>
            <person name="Dunand C."/>
            <person name="Duplessis S."/>
            <person name="Durling M."/>
            <person name="Gonthier P."/>
            <person name="Grimwood J."/>
            <person name="Fossdal C.G."/>
            <person name="Hansson D."/>
            <person name="Henrissat B."/>
            <person name="Hietala A."/>
            <person name="Himmelstrand K."/>
            <person name="Hoffmeister D."/>
            <person name="Hogberg N."/>
            <person name="James T.Y."/>
            <person name="Karlsson M."/>
            <person name="Kohler A."/>
            <person name="Kues U."/>
            <person name="Lee Y.H."/>
            <person name="Lin Y.C."/>
            <person name="Lind M."/>
            <person name="Lindquist E."/>
            <person name="Lombard V."/>
            <person name="Lucas S."/>
            <person name="Lunden K."/>
            <person name="Morin E."/>
            <person name="Murat C."/>
            <person name="Park J."/>
            <person name="Raffaello T."/>
            <person name="Rouze P."/>
            <person name="Salamov A."/>
            <person name="Schmutz J."/>
            <person name="Solheim H."/>
            <person name="Stahlberg J."/>
            <person name="Velez H."/>
            <person name="de Vries R.P."/>
            <person name="Wiebenga A."/>
            <person name="Woodward S."/>
            <person name="Yakovlev I."/>
            <person name="Garbelotto M."/>
            <person name="Martin F."/>
            <person name="Grigoriev I.V."/>
            <person name="Stenlid J."/>
        </authorList>
    </citation>
    <scope>NUCLEOTIDE SEQUENCE [LARGE SCALE GENOMIC DNA]</scope>
    <source>
        <strain evidence="2 3">TC 32-1</strain>
    </source>
</reference>
<dbReference type="eggNOG" id="ENOG502SGVG">
    <property type="taxonomic scope" value="Eukaryota"/>
</dbReference>
<feature type="compositionally biased region" description="Polar residues" evidence="1">
    <location>
        <begin position="261"/>
        <end position="272"/>
    </location>
</feature>
<feature type="region of interest" description="Disordered" evidence="1">
    <location>
        <begin position="364"/>
        <end position="650"/>
    </location>
</feature>
<dbReference type="AlphaFoldDB" id="W4JUV7"/>
<organism evidence="2 3">
    <name type="scientific">Heterobasidion irregulare (strain TC 32-1)</name>
    <dbReference type="NCBI Taxonomy" id="747525"/>
    <lineage>
        <taxon>Eukaryota</taxon>
        <taxon>Fungi</taxon>
        <taxon>Dikarya</taxon>
        <taxon>Basidiomycota</taxon>
        <taxon>Agaricomycotina</taxon>
        <taxon>Agaricomycetes</taxon>
        <taxon>Russulales</taxon>
        <taxon>Bondarzewiaceae</taxon>
        <taxon>Heterobasidion</taxon>
        <taxon>Heterobasidion annosum species complex</taxon>
    </lineage>
</organism>
<sequence>MSLPMYMKEPGEHELVIIQGSQDMEDNPMDPSTIVMPRLEETDSESMGHSRHDSHSSSAVYVDLPDPHHVQTPLLQGDDESHDHDHEHDRNQGHHDPEHDPTNTSSQAAQDNEADNSRDPLIPPGQNASSDPRGEAPPYFEVVANDSQNDLSRMQSPGGDSTSPSSPLTEEGGLAGQQLPASGSSRRRSVLRGILNAATSALNPRTPMSMPGRSSRDGARSPGAVVSLDGDAPVGRPSGGGARPSTSVPRPSTATRHRPSHSGTGSMLSIASSGLRPLSRTRTRSTSKFAFAQQSRGHLTSPSALSINSISSPLTHTLVRTDFVYPKTGPTPEQLKLLSSREAVGRYGVPYGPDALAYVASTSRLDLHGPPPDFESHVGGGSGAGTESRPSIDGLPVAGMSALRSRSRLGLNPDEPSSGSPSPEPPSLETAGTPAADAREDAVEGSPEAEIVPELPSPPLEDSTSSEKGLHAAEPTVTAGHGHEQEATITPATLHTDNGAEVAAAEVTSAADIPIDQNPSVPSTTASPPSSPPSSLTPSPTLLPTTAPPVTTVPTKASPPVTKLSAPPTAFHMSPSNGAPGARAESRASSYMSYATAQEGLTDTETPTTPGFRTESPEDKDSANNEDDDDGDSAPPTPRISRAPFVAGVGKEVGAVVAG</sequence>
<dbReference type="HOGENOM" id="CLU_020538_0_0_1"/>
<dbReference type="KEGG" id="hir:HETIRDRAFT_479927"/>
<dbReference type="Proteomes" id="UP000030671">
    <property type="component" value="Unassembled WGS sequence"/>
</dbReference>
<feature type="compositionally biased region" description="Basic and acidic residues" evidence="1">
    <location>
        <begin position="79"/>
        <end position="101"/>
    </location>
</feature>
<evidence type="ECO:0000313" key="3">
    <source>
        <dbReference type="Proteomes" id="UP000030671"/>
    </source>
</evidence>
<feature type="region of interest" description="Disordered" evidence="1">
    <location>
        <begin position="21"/>
        <end position="311"/>
    </location>
</feature>
<keyword evidence="3" id="KW-1185">Reference proteome</keyword>
<feature type="compositionally biased region" description="Polar residues" evidence="1">
    <location>
        <begin position="587"/>
        <end position="611"/>
    </location>
</feature>
<gene>
    <name evidence="2" type="ORF">HETIRDRAFT_479927</name>
</gene>
<name>W4JUV7_HETIT</name>
<protein>
    <submittedName>
        <fullName evidence="2">Uncharacterized protein</fullName>
    </submittedName>
</protein>
<dbReference type="STRING" id="747525.W4JUV7"/>
<dbReference type="GeneID" id="20677890"/>
<feature type="compositionally biased region" description="Polar residues" evidence="1">
    <location>
        <begin position="487"/>
        <end position="496"/>
    </location>
</feature>
<dbReference type="EMBL" id="KI925463">
    <property type="protein sequence ID" value="ETW77307.1"/>
    <property type="molecule type" value="Genomic_DNA"/>
</dbReference>
<dbReference type="OrthoDB" id="2804493at2759"/>
<dbReference type="InParanoid" id="W4JUV7"/>
<feature type="compositionally biased region" description="Polar residues" evidence="1">
    <location>
        <begin position="244"/>
        <end position="254"/>
    </location>
</feature>
<feature type="compositionally biased region" description="Polar residues" evidence="1">
    <location>
        <begin position="145"/>
        <end position="155"/>
    </location>
</feature>
<dbReference type="RefSeq" id="XP_009550828.1">
    <property type="nucleotide sequence ID" value="XM_009552533.1"/>
</dbReference>
<feature type="compositionally biased region" description="Low complexity" evidence="1">
    <location>
        <begin position="301"/>
        <end position="311"/>
    </location>
</feature>